<keyword evidence="9" id="KW-1185">Reference proteome</keyword>
<evidence type="ECO:0000256" key="2">
    <source>
        <dbReference type="ARBA" id="ARBA00022771"/>
    </source>
</evidence>
<dbReference type="Ensembl" id="ENSMAMT00000066600.1">
    <property type="protein sequence ID" value="ENSMAMP00000058380.1"/>
    <property type="gene ID" value="ENSMAMG00000024266.1"/>
</dbReference>
<dbReference type="GO" id="GO:0008270">
    <property type="term" value="F:zinc ion binding"/>
    <property type="evidence" value="ECO:0007669"/>
    <property type="project" value="UniProtKB-KW"/>
</dbReference>
<dbReference type="InterPro" id="IPR006574">
    <property type="entry name" value="PRY"/>
</dbReference>
<dbReference type="Pfam" id="PF25600">
    <property type="entry name" value="TRIM_CC"/>
    <property type="match status" value="1"/>
</dbReference>
<dbReference type="Pfam" id="PF13765">
    <property type="entry name" value="PRY"/>
    <property type="match status" value="1"/>
</dbReference>
<dbReference type="PROSITE" id="PS50119">
    <property type="entry name" value="ZF_BBOX"/>
    <property type="match status" value="1"/>
</dbReference>
<evidence type="ECO:0000313" key="8">
    <source>
        <dbReference type="Ensembl" id="ENSMAMP00000058380.1"/>
    </source>
</evidence>
<keyword evidence="3" id="KW-0862">Zinc</keyword>
<protein>
    <recommendedName>
        <fullName evidence="10">B30.2/SPRY domain-containing protein</fullName>
    </recommendedName>
</protein>
<dbReference type="InterPro" id="IPR043136">
    <property type="entry name" value="B30.2/SPRY_sf"/>
</dbReference>
<reference evidence="8" key="2">
    <citation type="submission" date="2025-09" db="UniProtKB">
        <authorList>
            <consortium name="Ensembl"/>
        </authorList>
    </citation>
    <scope>IDENTIFICATION</scope>
</reference>
<evidence type="ECO:0000313" key="9">
    <source>
        <dbReference type="Proteomes" id="UP000261640"/>
    </source>
</evidence>
<dbReference type="Pfam" id="PF00622">
    <property type="entry name" value="SPRY"/>
    <property type="match status" value="1"/>
</dbReference>
<dbReference type="Proteomes" id="UP000261640">
    <property type="component" value="Unplaced"/>
</dbReference>
<name>A0A7N8Y5I9_9TELE</name>
<dbReference type="SUPFAM" id="SSF49899">
    <property type="entry name" value="Concanavalin A-like lectins/glucanases"/>
    <property type="match status" value="1"/>
</dbReference>
<keyword evidence="2 4" id="KW-0863">Zinc-finger</keyword>
<dbReference type="SMART" id="SM00589">
    <property type="entry name" value="PRY"/>
    <property type="match status" value="1"/>
</dbReference>
<organism evidence="8 9">
    <name type="scientific">Mastacembelus armatus</name>
    <name type="common">zig-zag eel</name>
    <dbReference type="NCBI Taxonomy" id="205130"/>
    <lineage>
        <taxon>Eukaryota</taxon>
        <taxon>Metazoa</taxon>
        <taxon>Chordata</taxon>
        <taxon>Craniata</taxon>
        <taxon>Vertebrata</taxon>
        <taxon>Euteleostomi</taxon>
        <taxon>Actinopterygii</taxon>
        <taxon>Neopterygii</taxon>
        <taxon>Teleostei</taxon>
        <taxon>Neoteleostei</taxon>
        <taxon>Acanthomorphata</taxon>
        <taxon>Anabantaria</taxon>
        <taxon>Synbranchiformes</taxon>
        <taxon>Mastacembelidae</taxon>
        <taxon>Mastacembelus</taxon>
    </lineage>
</organism>
<dbReference type="PANTHER" id="PTHR25465">
    <property type="entry name" value="B-BOX DOMAIN CONTAINING"/>
    <property type="match status" value="1"/>
</dbReference>
<dbReference type="InterPro" id="IPR013320">
    <property type="entry name" value="ConA-like_dom_sf"/>
</dbReference>
<evidence type="ECO:0000259" key="7">
    <source>
        <dbReference type="PROSITE" id="PS50188"/>
    </source>
</evidence>
<evidence type="ECO:0000256" key="4">
    <source>
        <dbReference type="PROSITE-ProRule" id="PRU00024"/>
    </source>
</evidence>
<evidence type="ECO:0000256" key="3">
    <source>
        <dbReference type="ARBA" id="ARBA00022833"/>
    </source>
</evidence>
<feature type="domain" description="B30.2/SPRY" evidence="7">
    <location>
        <begin position="319"/>
        <end position="515"/>
    </location>
</feature>
<dbReference type="PANTHER" id="PTHR25465:SF5">
    <property type="entry name" value="E3 UBIQUITIN_ISG15 LIGASE TRIM25-RELATED"/>
    <property type="match status" value="1"/>
</dbReference>
<evidence type="ECO:0008006" key="10">
    <source>
        <dbReference type="Google" id="ProtNLM"/>
    </source>
</evidence>
<keyword evidence="5" id="KW-0175">Coiled coil</keyword>
<dbReference type="SMART" id="SM00449">
    <property type="entry name" value="SPRY"/>
    <property type="match status" value="1"/>
</dbReference>
<dbReference type="GO" id="GO:0005737">
    <property type="term" value="C:cytoplasm"/>
    <property type="evidence" value="ECO:0007669"/>
    <property type="project" value="UniProtKB-ARBA"/>
</dbReference>
<dbReference type="GeneTree" id="ENSGT01150000286950"/>
<dbReference type="Gene3D" id="3.30.160.60">
    <property type="entry name" value="Classic Zinc Finger"/>
    <property type="match status" value="1"/>
</dbReference>
<dbReference type="InterPro" id="IPR051051">
    <property type="entry name" value="E3_ubiq-ligase_TRIM/RNF"/>
</dbReference>
<dbReference type="SUPFAM" id="SSF57845">
    <property type="entry name" value="B-box zinc-binding domain"/>
    <property type="match status" value="1"/>
</dbReference>
<dbReference type="InterPro" id="IPR000315">
    <property type="entry name" value="Znf_B-box"/>
</dbReference>
<feature type="domain" description="B box-type" evidence="6">
    <location>
        <begin position="100"/>
        <end position="140"/>
    </location>
</feature>
<keyword evidence="1" id="KW-0479">Metal-binding</keyword>
<dbReference type="Gene3D" id="4.10.830.40">
    <property type="match status" value="1"/>
</dbReference>
<evidence type="ECO:0000256" key="1">
    <source>
        <dbReference type="ARBA" id="ARBA00022723"/>
    </source>
</evidence>
<accession>A0A7N8Y5I9</accession>
<dbReference type="InterPro" id="IPR001870">
    <property type="entry name" value="B30.2/SPRY"/>
</dbReference>
<dbReference type="PROSITE" id="PS50188">
    <property type="entry name" value="B302_SPRY"/>
    <property type="match status" value="1"/>
</dbReference>
<sequence length="534" mass="60659">CICRSGTFRFTSSALPVLVKNSMLSFVVEQLKKTGPQAAPADHCYAGPEDVACDVCTGRRLKALKSCLQCLASYCKTHLEPHYNMPAFTKHRLVEASPKLEESICSRHQEIMKMYCRTDQQCICYLCSKDEHKGHNKVSAAAERHERESEIGDVRQKIQQRIQTKEKEMNLFQQEEHAINHSADSALRNAEGFLSELLRVAERRIADVKEKIMAQQKAEVGRFKNAQEKVEQEINDLRGKDTELKKLSLIEDHTHFLLAFFSLSCPTESKYPPSVNIRRLQYFEKVTVALVEAQDKLHEVLGEEHAKILMAVPEADVIPSNPKEEPKTRADFLYYACQITLDPNTANNHLALSKENRRVTFTREEQNYSYHPERFAFSWQVLSREGLTGRCYWEVERSGRGVLIAVAYKDIRRVGDFDECVFGHNEKSWALDCFKNSCEFSHYNIKTSIPGTWSTRVGVYLDHSAGILSFYSVSENMTLLRRVKTTFTQPLYAGLWLSDGATCGMLGITNMLLPASDLTGSCSSDTAIPVEITR</sequence>
<dbReference type="AlphaFoldDB" id="A0A7N8Y5I9"/>
<evidence type="ECO:0000259" key="6">
    <source>
        <dbReference type="PROSITE" id="PS50119"/>
    </source>
</evidence>
<proteinExistence type="predicted"/>
<feature type="coiled-coil region" evidence="5">
    <location>
        <begin position="155"/>
        <end position="240"/>
    </location>
</feature>
<dbReference type="SMART" id="SM00336">
    <property type="entry name" value="BBOX"/>
    <property type="match status" value="2"/>
</dbReference>
<dbReference type="CDD" id="cd19769">
    <property type="entry name" value="Bbox2_TRIM16-like"/>
    <property type="match status" value="1"/>
</dbReference>
<dbReference type="Gene3D" id="2.60.120.920">
    <property type="match status" value="1"/>
</dbReference>
<dbReference type="Pfam" id="PF00643">
    <property type="entry name" value="zf-B_box"/>
    <property type="match status" value="1"/>
</dbReference>
<dbReference type="InterPro" id="IPR003879">
    <property type="entry name" value="Butyrophylin_SPRY"/>
</dbReference>
<dbReference type="InterPro" id="IPR058030">
    <property type="entry name" value="TRIM8/14/16/25/29/45/65_CC"/>
</dbReference>
<dbReference type="CDD" id="cd16040">
    <property type="entry name" value="SPRY_PRY_SNTX"/>
    <property type="match status" value="1"/>
</dbReference>
<evidence type="ECO:0000256" key="5">
    <source>
        <dbReference type="SAM" id="Coils"/>
    </source>
</evidence>
<dbReference type="PRINTS" id="PR01407">
    <property type="entry name" value="BUTYPHLNCDUF"/>
</dbReference>
<dbReference type="InterPro" id="IPR003877">
    <property type="entry name" value="SPRY_dom"/>
</dbReference>
<reference evidence="8" key="1">
    <citation type="submission" date="2025-08" db="UniProtKB">
        <authorList>
            <consortium name="Ensembl"/>
        </authorList>
    </citation>
    <scope>IDENTIFICATION</scope>
</reference>
<dbReference type="InParanoid" id="A0A7N8Y5I9"/>